<feature type="transmembrane region" description="Helical" evidence="7">
    <location>
        <begin position="94"/>
        <end position="114"/>
    </location>
</feature>
<sequence>MFDAAVVVVAVFGTQLFWLGPDHTGVSAAPVDYTTVSVLLCIAWLTALALWGTRSPRVVGHGVAEHRLVIAASLQLFGLVAMAAYLTGVDLSRGYFLLSLPAGTVTLLAARTLCRSWLGARRRRGDMSTRVVLVGSPEENARVSGEIARQPGVGLIVAGALPRGADDAPTWTDEDARQLQQLLEDVDADSVLVTGGGHLDAHDIRRIGWGLEPGRHHLIVAVNLTDVAGPRIHTRPVAGLPLVHVETPQYSTRQRVLKRAFDAVVALLLLVALSPLLLVLAVLVRFSGPGPVLYRQERVGQGGTSFGMLKFRSMVDGADARLSELLAAQGRDGSPLFKVDDDPRITPIGRILRTYSLDELPQLFNVLLGQMSLVGPRPQREAEVAFYDDDARRRLIVRPGMSGLWQVSGRSALSWEDAIRLDLFYVENWSLVGDIVILFRTVKAVVAPGATAH</sequence>
<gene>
    <name evidence="9" type="ORF">P5G46_11495</name>
</gene>
<evidence type="ECO:0000256" key="2">
    <source>
        <dbReference type="ARBA" id="ARBA00006464"/>
    </source>
</evidence>
<evidence type="ECO:0000313" key="9">
    <source>
        <dbReference type="EMBL" id="MFM2721129.1"/>
    </source>
</evidence>
<evidence type="ECO:0000256" key="7">
    <source>
        <dbReference type="SAM" id="Phobius"/>
    </source>
</evidence>
<dbReference type="InterPro" id="IPR003362">
    <property type="entry name" value="Bact_transf"/>
</dbReference>
<evidence type="ECO:0000256" key="5">
    <source>
        <dbReference type="ARBA" id="ARBA00022989"/>
    </source>
</evidence>
<comment type="subcellular location">
    <subcellularLocation>
        <location evidence="1">Membrane</location>
        <topology evidence="1">Multi-pass membrane protein</topology>
    </subcellularLocation>
</comment>
<feature type="domain" description="Bacterial sugar transferase" evidence="8">
    <location>
        <begin position="258"/>
        <end position="446"/>
    </location>
</feature>
<keyword evidence="4 7" id="KW-0812">Transmembrane</keyword>
<proteinExistence type="inferred from homology"/>
<dbReference type="NCBIfam" id="TIGR03025">
    <property type="entry name" value="EPS_sugtrans"/>
    <property type="match status" value="1"/>
</dbReference>
<name>A0ABW9GH77_9MICO</name>
<dbReference type="Pfam" id="PF02397">
    <property type="entry name" value="Bac_transf"/>
    <property type="match status" value="1"/>
</dbReference>
<keyword evidence="3 9" id="KW-0808">Transferase</keyword>
<dbReference type="RefSeq" id="WP_408905736.1">
    <property type="nucleotide sequence ID" value="NZ_JAROCE010000003.1"/>
</dbReference>
<feature type="transmembrane region" description="Helical" evidence="7">
    <location>
        <begin position="263"/>
        <end position="286"/>
    </location>
</feature>
<keyword evidence="10" id="KW-1185">Reference proteome</keyword>
<reference evidence="9 10" key="1">
    <citation type="submission" date="2023-03" db="EMBL/GenBank/DDBJ databases">
        <title>MT1 and MT2 Draft Genomes of Novel Species.</title>
        <authorList>
            <person name="Venkateswaran K."/>
        </authorList>
    </citation>
    <scope>NUCLEOTIDE SEQUENCE [LARGE SCALE GENOMIC DNA]</scope>
    <source>
        <strain evidence="9 10">IF8SW-P5</strain>
    </source>
</reference>
<protein>
    <submittedName>
        <fullName evidence="9">Sugar transferase</fullName>
    </submittedName>
</protein>
<evidence type="ECO:0000256" key="1">
    <source>
        <dbReference type="ARBA" id="ARBA00004141"/>
    </source>
</evidence>
<accession>A0ABW9GH77</accession>
<feature type="transmembrane region" description="Helical" evidence="7">
    <location>
        <begin position="68"/>
        <end position="88"/>
    </location>
</feature>
<keyword evidence="5 7" id="KW-1133">Transmembrane helix</keyword>
<dbReference type="InterPro" id="IPR017475">
    <property type="entry name" value="EPS_sugar_tfrase"/>
</dbReference>
<comment type="caution">
    <text evidence="9">The sequence shown here is derived from an EMBL/GenBank/DDBJ whole genome shotgun (WGS) entry which is preliminary data.</text>
</comment>
<dbReference type="PANTHER" id="PTHR30576">
    <property type="entry name" value="COLANIC BIOSYNTHESIS UDP-GLUCOSE LIPID CARRIER TRANSFERASE"/>
    <property type="match status" value="1"/>
</dbReference>
<evidence type="ECO:0000256" key="4">
    <source>
        <dbReference type="ARBA" id="ARBA00022692"/>
    </source>
</evidence>
<organism evidence="9 10">
    <name type="scientific">Microbacterium mcarthurae</name>
    <dbReference type="NCBI Taxonomy" id="3035918"/>
    <lineage>
        <taxon>Bacteria</taxon>
        <taxon>Bacillati</taxon>
        <taxon>Actinomycetota</taxon>
        <taxon>Actinomycetes</taxon>
        <taxon>Micrococcales</taxon>
        <taxon>Microbacteriaceae</taxon>
        <taxon>Microbacterium</taxon>
    </lineage>
</organism>
<dbReference type="Proteomes" id="UP001630303">
    <property type="component" value="Unassembled WGS sequence"/>
</dbReference>
<evidence type="ECO:0000313" key="10">
    <source>
        <dbReference type="Proteomes" id="UP001630303"/>
    </source>
</evidence>
<dbReference type="GO" id="GO:0016740">
    <property type="term" value="F:transferase activity"/>
    <property type="evidence" value="ECO:0007669"/>
    <property type="project" value="UniProtKB-KW"/>
</dbReference>
<keyword evidence="6 7" id="KW-0472">Membrane</keyword>
<evidence type="ECO:0000256" key="3">
    <source>
        <dbReference type="ARBA" id="ARBA00022679"/>
    </source>
</evidence>
<feature type="transmembrane region" description="Helical" evidence="7">
    <location>
        <begin position="38"/>
        <end position="56"/>
    </location>
</feature>
<evidence type="ECO:0000256" key="6">
    <source>
        <dbReference type="ARBA" id="ARBA00023136"/>
    </source>
</evidence>
<dbReference type="PANTHER" id="PTHR30576:SF10">
    <property type="entry name" value="SLL5057 PROTEIN"/>
    <property type="match status" value="1"/>
</dbReference>
<dbReference type="EMBL" id="JAROCE010000003">
    <property type="protein sequence ID" value="MFM2721129.1"/>
    <property type="molecule type" value="Genomic_DNA"/>
</dbReference>
<comment type="similarity">
    <text evidence="2">Belongs to the bacterial sugar transferase family.</text>
</comment>
<evidence type="ECO:0000259" key="8">
    <source>
        <dbReference type="Pfam" id="PF02397"/>
    </source>
</evidence>